<evidence type="ECO:0000313" key="1">
    <source>
        <dbReference type="EMBL" id="KAF2801757.1"/>
    </source>
</evidence>
<proteinExistence type="predicted"/>
<evidence type="ECO:0000313" key="3">
    <source>
        <dbReference type="RefSeq" id="XP_033568721.1"/>
    </source>
</evidence>
<name>A0A6A6Y1S4_9PEZI</name>
<reference evidence="3" key="2">
    <citation type="submission" date="2020-04" db="EMBL/GenBank/DDBJ databases">
        <authorList>
            <consortium name="NCBI Genome Project"/>
        </authorList>
    </citation>
    <scope>NUCLEOTIDE SEQUENCE</scope>
    <source>
        <strain evidence="3">CBS 304.34</strain>
    </source>
</reference>
<dbReference type="AlphaFoldDB" id="A0A6A6Y1S4"/>
<dbReference type="EMBL" id="MU003728">
    <property type="protein sequence ID" value="KAF2801757.1"/>
    <property type="molecule type" value="Genomic_DNA"/>
</dbReference>
<protein>
    <submittedName>
        <fullName evidence="1 3">Uncharacterized protein</fullName>
    </submittedName>
</protein>
<gene>
    <name evidence="1 3" type="ORF">BDZ99DRAFT_469494</name>
</gene>
<accession>A0A6A6Y1S4</accession>
<dbReference type="RefSeq" id="XP_033568721.1">
    <property type="nucleotide sequence ID" value="XM_033721512.1"/>
</dbReference>
<evidence type="ECO:0000313" key="2">
    <source>
        <dbReference type="Proteomes" id="UP000504636"/>
    </source>
</evidence>
<organism evidence="1">
    <name type="scientific">Mytilinidion resinicola</name>
    <dbReference type="NCBI Taxonomy" id="574789"/>
    <lineage>
        <taxon>Eukaryota</taxon>
        <taxon>Fungi</taxon>
        <taxon>Dikarya</taxon>
        <taxon>Ascomycota</taxon>
        <taxon>Pezizomycotina</taxon>
        <taxon>Dothideomycetes</taxon>
        <taxon>Pleosporomycetidae</taxon>
        <taxon>Mytilinidiales</taxon>
        <taxon>Mytilinidiaceae</taxon>
        <taxon>Mytilinidion</taxon>
    </lineage>
</organism>
<dbReference type="GeneID" id="54462405"/>
<dbReference type="Proteomes" id="UP000504636">
    <property type="component" value="Unplaced"/>
</dbReference>
<keyword evidence="2" id="KW-1185">Reference proteome</keyword>
<reference evidence="1 3" key="1">
    <citation type="journal article" date="2020" name="Stud. Mycol.">
        <title>101 Dothideomycetes genomes: a test case for predicting lifestyles and emergence of pathogens.</title>
        <authorList>
            <person name="Haridas S."/>
            <person name="Albert R."/>
            <person name="Binder M."/>
            <person name="Bloem J."/>
            <person name="Labutti K."/>
            <person name="Salamov A."/>
            <person name="Andreopoulos B."/>
            <person name="Baker S."/>
            <person name="Barry K."/>
            <person name="Bills G."/>
            <person name="Bluhm B."/>
            <person name="Cannon C."/>
            <person name="Castanera R."/>
            <person name="Culley D."/>
            <person name="Daum C."/>
            <person name="Ezra D."/>
            <person name="Gonzalez J."/>
            <person name="Henrissat B."/>
            <person name="Kuo A."/>
            <person name="Liang C."/>
            <person name="Lipzen A."/>
            <person name="Lutzoni F."/>
            <person name="Magnuson J."/>
            <person name="Mondo S."/>
            <person name="Nolan M."/>
            <person name="Ohm R."/>
            <person name="Pangilinan J."/>
            <person name="Park H.-J."/>
            <person name="Ramirez L."/>
            <person name="Alfaro M."/>
            <person name="Sun H."/>
            <person name="Tritt A."/>
            <person name="Yoshinaga Y."/>
            <person name="Zwiers L.-H."/>
            <person name="Turgeon B."/>
            <person name="Goodwin S."/>
            <person name="Spatafora J."/>
            <person name="Crous P."/>
            <person name="Grigoriev I."/>
        </authorList>
    </citation>
    <scope>NUCLEOTIDE SEQUENCE</scope>
    <source>
        <strain evidence="1 3">CBS 304.34</strain>
    </source>
</reference>
<reference evidence="3" key="3">
    <citation type="submission" date="2025-04" db="UniProtKB">
        <authorList>
            <consortium name="RefSeq"/>
        </authorList>
    </citation>
    <scope>IDENTIFICATION</scope>
    <source>
        <strain evidence="3">CBS 304.34</strain>
    </source>
</reference>
<sequence>MVDWLPDTRASVQLALPRLPTPSCTMASSTRVVGRLRRPYVSQPGCMRAQILKETCYLLHYGS</sequence>